<dbReference type="EMBL" id="UYWW01002667">
    <property type="protein sequence ID" value="VDM12031.1"/>
    <property type="molecule type" value="Genomic_DNA"/>
</dbReference>
<dbReference type="AlphaFoldDB" id="A0A3P7DPZ5"/>
<comment type="similarity">
    <text evidence="1">Belongs to the BCP1 family.</text>
</comment>
<evidence type="ECO:0000313" key="4">
    <source>
        <dbReference type="EMBL" id="VDM12031.1"/>
    </source>
</evidence>
<feature type="region of interest" description="Disordered" evidence="3">
    <location>
        <begin position="475"/>
        <end position="591"/>
    </location>
</feature>
<dbReference type="InParanoid" id="A0A3P7DPZ5"/>
<feature type="compositionally biased region" description="Polar residues" evidence="3">
    <location>
        <begin position="490"/>
        <end position="500"/>
    </location>
</feature>
<feature type="region of interest" description="Disordered" evidence="3">
    <location>
        <begin position="1"/>
        <end position="32"/>
    </location>
</feature>
<dbReference type="InterPro" id="IPR025602">
    <property type="entry name" value="BCP1_family"/>
</dbReference>
<evidence type="ECO:0000256" key="2">
    <source>
        <dbReference type="SAM" id="Coils"/>
    </source>
</evidence>
<name>A0A3P7DPZ5_WUCBA</name>
<proteinExistence type="inferred from homology"/>
<feature type="compositionally biased region" description="Low complexity" evidence="3">
    <location>
        <begin position="512"/>
        <end position="526"/>
    </location>
</feature>
<dbReference type="PANTHER" id="PTHR13261:SF0">
    <property type="entry name" value="BRCA2 AND CDKN1A-INTERACTING PROTEIN"/>
    <property type="match status" value="1"/>
</dbReference>
<evidence type="ECO:0000313" key="5">
    <source>
        <dbReference type="Proteomes" id="UP000270924"/>
    </source>
</evidence>
<dbReference type="OrthoDB" id="27543at2759"/>
<dbReference type="Pfam" id="PF13862">
    <property type="entry name" value="BCCIP"/>
    <property type="match status" value="1"/>
</dbReference>
<feature type="compositionally biased region" description="Basic and acidic residues" evidence="3">
    <location>
        <begin position="571"/>
        <end position="591"/>
    </location>
</feature>
<feature type="compositionally biased region" description="Polar residues" evidence="3">
    <location>
        <begin position="551"/>
        <end position="570"/>
    </location>
</feature>
<dbReference type="Proteomes" id="UP000270924">
    <property type="component" value="Unassembled WGS sequence"/>
</dbReference>
<organism evidence="4 5">
    <name type="scientific">Wuchereria bancrofti</name>
    <dbReference type="NCBI Taxonomy" id="6293"/>
    <lineage>
        <taxon>Eukaryota</taxon>
        <taxon>Metazoa</taxon>
        <taxon>Ecdysozoa</taxon>
        <taxon>Nematoda</taxon>
        <taxon>Chromadorea</taxon>
        <taxon>Rhabditida</taxon>
        <taxon>Spirurina</taxon>
        <taxon>Spiruromorpha</taxon>
        <taxon>Filarioidea</taxon>
        <taxon>Onchocercidae</taxon>
        <taxon>Wuchereria</taxon>
    </lineage>
</organism>
<feature type="compositionally biased region" description="Acidic residues" evidence="3">
    <location>
        <begin position="23"/>
        <end position="32"/>
    </location>
</feature>
<keyword evidence="5" id="KW-1185">Reference proteome</keyword>
<reference evidence="4 5" key="1">
    <citation type="submission" date="2018-11" db="EMBL/GenBank/DDBJ databases">
        <authorList>
            <consortium name="Pathogen Informatics"/>
        </authorList>
    </citation>
    <scope>NUCLEOTIDE SEQUENCE [LARGE SCALE GENOMIC DNA]</scope>
</reference>
<feature type="compositionally biased region" description="Polar residues" evidence="3">
    <location>
        <begin position="527"/>
        <end position="541"/>
    </location>
</feature>
<gene>
    <name evidence="4" type="ORF">WBA_LOCUS5417</name>
</gene>
<protein>
    <submittedName>
        <fullName evidence="4">Uncharacterized protein</fullName>
    </submittedName>
</protein>
<accession>A0A3P7DPZ5</accession>
<dbReference type="PANTHER" id="PTHR13261">
    <property type="entry name" value="BRCA2 AND CDKN1A INTERACTING PROTEIN"/>
    <property type="match status" value="1"/>
</dbReference>
<feature type="compositionally biased region" description="Basic and acidic residues" evidence="3">
    <location>
        <begin position="10"/>
        <end position="22"/>
    </location>
</feature>
<evidence type="ECO:0000256" key="1">
    <source>
        <dbReference type="ARBA" id="ARBA00006781"/>
    </source>
</evidence>
<dbReference type="GO" id="GO:0005634">
    <property type="term" value="C:nucleus"/>
    <property type="evidence" value="ECO:0007669"/>
    <property type="project" value="TreeGrafter"/>
</dbReference>
<feature type="compositionally biased region" description="Low complexity" evidence="3">
    <location>
        <begin position="475"/>
        <end position="489"/>
    </location>
</feature>
<sequence length="795" mass="90927">MRSWKMVKQTRGDVADAEKLSDSDESQDEEGLMKDDLEDAEELVFDFEAYPICDGDKEGLVNMLTQVFLRVDIDVKQMADILVEQSPFGCVYRPAEEFMDEDDEGVVYGVLSMLKLGTDQKFQTDIWTLLKARAQKYSIDKKILSILDNLSTPKSDIRVGLLINERLLHFPATIASPAFKSLANDLKKFGAQYRFSHVVLILKIRIADNDGNKERNGASASDIPKNRKKLTKAQKKRIAANAIANAKVIYDNREEELLFQDGLQFDYFQYPVQSDVEKDSKFSSVVREGVTYRPYRRVCFLDSSTFHRYIELYKKSEVTMVTVLFIIHFTGQSPEFLTERAQEQISIEQFHKLSLITPTEDKQISNKKEKPIIDAAITAHKLRSEYSTSEQSNSQQMTYPHSAITDSGQFQFDDNGIDKETNTTKRLLFKSTVITESSSPSTISSAYSVTDEMSEINEEKMSNYDLNGFEEITSTENYSSSSSTSSNSSRKLTQNNSTARKSMDFEMENYKSNNSSSSSSSSNSSSTNRLSVKQTKQFVSNEENEFESISDSETLYSTTRTTESYKSGSYETKKHERKEKLNYSEENRKHRKDDNICSMKCNKLNSGNILKYESISNSSANSRSSRELAILDKRSYKIKRKPSIADTNNFANMKYNLDDLENLEQSDVSWHSKLKYTNLLANFDNCSRKTGFDGKKSVKNVAVQTINLESNNDILPMFTPLLLKDIERNMKGMSKRKAISTVIQTHVELIKRQAQREKRLLEEWNSAISDLEERCQLVSFERLKLLLHSNNYSYT</sequence>
<keyword evidence="2" id="KW-0175">Coiled coil</keyword>
<feature type="coiled-coil region" evidence="2">
    <location>
        <begin position="747"/>
        <end position="774"/>
    </location>
</feature>
<evidence type="ECO:0000256" key="3">
    <source>
        <dbReference type="SAM" id="MobiDB-lite"/>
    </source>
</evidence>